<dbReference type="InterPro" id="IPR015421">
    <property type="entry name" value="PyrdxlP-dep_Trfase_major"/>
</dbReference>
<accession>A0A1Y3AVR5</accession>
<dbReference type="UniPathway" id="UPA00136">
    <property type="reaction ID" value="UER00202"/>
</dbReference>
<dbReference type="PANTHER" id="PTHR11808">
    <property type="entry name" value="TRANS-SULFURATION ENZYME FAMILY MEMBER"/>
    <property type="match status" value="1"/>
</dbReference>
<dbReference type="GO" id="GO:0004123">
    <property type="term" value="F:cystathionine gamma-lyase activity"/>
    <property type="evidence" value="ECO:0007669"/>
    <property type="project" value="TreeGrafter"/>
</dbReference>
<dbReference type="Pfam" id="PF01053">
    <property type="entry name" value="Cys_Met_Meta_PP"/>
    <property type="match status" value="1"/>
</dbReference>
<evidence type="ECO:0000256" key="7">
    <source>
        <dbReference type="ARBA" id="ARBA00029853"/>
    </source>
</evidence>
<comment type="similarity">
    <text evidence="3 8">Belongs to the trans-sulfuration enzymes family.</text>
</comment>
<dbReference type="InterPro" id="IPR015424">
    <property type="entry name" value="PyrdxlP-dep_Trfase"/>
</dbReference>
<comment type="pathway">
    <text evidence="2">Amino-acid biosynthesis; L-cysteine biosynthesis; L-cysteine from L-homocysteine and L-serine: step 2/2.</text>
</comment>
<comment type="cofactor">
    <cofactor evidence="1 8">
        <name>pyridoxal 5'-phosphate</name>
        <dbReference type="ChEBI" id="CHEBI:597326"/>
    </cofactor>
</comment>
<dbReference type="GO" id="GO:0019343">
    <property type="term" value="P:cysteine biosynthetic process via cystathionine"/>
    <property type="evidence" value="ECO:0007669"/>
    <property type="project" value="TreeGrafter"/>
</dbReference>
<evidence type="ECO:0000256" key="1">
    <source>
        <dbReference type="ARBA" id="ARBA00001933"/>
    </source>
</evidence>
<evidence type="ECO:0000256" key="4">
    <source>
        <dbReference type="ARBA" id="ARBA00012085"/>
    </source>
</evidence>
<name>A0A1Y3AVR5_EURMA</name>
<reference evidence="9 10" key="1">
    <citation type="submission" date="2017-03" db="EMBL/GenBank/DDBJ databases">
        <title>Genome Survey of Euroglyphus maynei.</title>
        <authorList>
            <person name="Arlian L.G."/>
            <person name="Morgan M.S."/>
            <person name="Rider S.D."/>
        </authorList>
    </citation>
    <scope>NUCLEOTIDE SEQUENCE [LARGE SCALE GENOMIC DNA]</scope>
    <source>
        <strain evidence="9">Arlian Lab</strain>
        <tissue evidence="9">Whole body</tissue>
    </source>
</reference>
<dbReference type="Gene3D" id="3.40.640.10">
    <property type="entry name" value="Type I PLP-dependent aspartate aminotransferase-like (Major domain)"/>
    <property type="match status" value="1"/>
</dbReference>
<dbReference type="InterPro" id="IPR000277">
    <property type="entry name" value="Cys/Met-Metab_PyrdxlP-dep_enz"/>
</dbReference>
<dbReference type="AlphaFoldDB" id="A0A1Y3AVR5"/>
<organism evidence="9 10">
    <name type="scientific">Euroglyphus maynei</name>
    <name type="common">Mayne's house dust mite</name>
    <dbReference type="NCBI Taxonomy" id="6958"/>
    <lineage>
        <taxon>Eukaryota</taxon>
        <taxon>Metazoa</taxon>
        <taxon>Ecdysozoa</taxon>
        <taxon>Arthropoda</taxon>
        <taxon>Chelicerata</taxon>
        <taxon>Arachnida</taxon>
        <taxon>Acari</taxon>
        <taxon>Acariformes</taxon>
        <taxon>Sarcoptiformes</taxon>
        <taxon>Astigmata</taxon>
        <taxon>Psoroptidia</taxon>
        <taxon>Analgoidea</taxon>
        <taxon>Pyroglyphidae</taxon>
        <taxon>Pyroglyphinae</taxon>
        <taxon>Euroglyphus</taxon>
    </lineage>
</organism>
<proteinExistence type="inferred from homology"/>
<sequence>MNPAKYYEENFETRAIHAGQDARQWNCRAVVPPLVLATTYQLAGPDVKSTYVYSRSGNPTRDALEKCIASLEDAEYGSYL</sequence>
<comment type="caution">
    <text evidence="9">The sequence shown here is derived from an EMBL/GenBank/DDBJ whole genome shotgun (WGS) entry which is preliminary data.</text>
</comment>
<dbReference type="PANTHER" id="PTHR11808:SF15">
    <property type="entry name" value="CYSTATHIONINE GAMMA-LYASE"/>
    <property type="match status" value="1"/>
</dbReference>
<gene>
    <name evidence="9" type="ORF">BLA29_008557</name>
</gene>
<evidence type="ECO:0000313" key="9">
    <source>
        <dbReference type="EMBL" id="OTF71743.1"/>
    </source>
</evidence>
<dbReference type="EC" id="4.4.1.1" evidence="4"/>
<evidence type="ECO:0000313" key="10">
    <source>
        <dbReference type="Proteomes" id="UP000194236"/>
    </source>
</evidence>
<keyword evidence="6" id="KW-0198">Cysteine biosynthesis</keyword>
<evidence type="ECO:0000256" key="8">
    <source>
        <dbReference type="RuleBase" id="RU362118"/>
    </source>
</evidence>
<dbReference type="GO" id="GO:0019346">
    <property type="term" value="P:transsulfuration"/>
    <property type="evidence" value="ECO:0007669"/>
    <property type="project" value="InterPro"/>
</dbReference>
<evidence type="ECO:0000256" key="3">
    <source>
        <dbReference type="ARBA" id="ARBA00009077"/>
    </source>
</evidence>
<dbReference type="OrthoDB" id="3512640at2759"/>
<dbReference type="GO" id="GO:0030170">
    <property type="term" value="F:pyridoxal phosphate binding"/>
    <property type="evidence" value="ECO:0007669"/>
    <property type="project" value="InterPro"/>
</dbReference>
<dbReference type="SUPFAM" id="SSF53383">
    <property type="entry name" value="PLP-dependent transferases"/>
    <property type="match status" value="1"/>
</dbReference>
<dbReference type="EMBL" id="MUJZ01059466">
    <property type="protein sequence ID" value="OTF71743.1"/>
    <property type="molecule type" value="Genomic_DNA"/>
</dbReference>
<evidence type="ECO:0000256" key="6">
    <source>
        <dbReference type="ARBA" id="ARBA00023192"/>
    </source>
</evidence>
<keyword evidence="5 8" id="KW-0663">Pyridoxal phosphate</keyword>
<keyword evidence="10" id="KW-1185">Reference proteome</keyword>
<dbReference type="Proteomes" id="UP000194236">
    <property type="component" value="Unassembled WGS sequence"/>
</dbReference>
<protein>
    <recommendedName>
        <fullName evidence="4">cystathionine gamma-lyase</fullName>
        <ecNumber evidence="4">4.4.1.1</ecNumber>
    </recommendedName>
    <alternativeName>
        <fullName evidence="7">Gamma-cystathionase</fullName>
    </alternativeName>
</protein>
<evidence type="ECO:0000256" key="2">
    <source>
        <dbReference type="ARBA" id="ARBA00005038"/>
    </source>
</evidence>
<evidence type="ECO:0000256" key="5">
    <source>
        <dbReference type="ARBA" id="ARBA00022898"/>
    </source>
</evidence>
<keyword evidence="6" id="KW-0028">Amino-acid biosynthesis</keyword>
<dbReference type="GO" id="GO:0005737">
    <property type="term" value="C:cytoplasm"/>
    <property type="evidence" value="ECO:0007669"/>
    <property type="project" value="TreeGrafter"/>
</dbReference>